<dbReference type="Proteomes" id="UP000043764">
    <property type="component" value="Unassembled WGS sequence"/>
</dbReference>
<dbReference type="AlphaFoldDB" id="A0A0H5D3E6"/>
<name>A0A0H5D3E6_9RHOB</name>
<gene>
    <name evidence="1" type="ORF">NIT7321_02422</name>
</gene>
<evidence type="ECO:0000313" key="2">
    <source>
        <dbReference type="Proteomes" id="UP000043764"/>
    </source>
</evidence>
<dbReference type="RefSeq" id="WP_050673596.1">
    <property type="nucleotide sequence ID" value="NZ_CVRL01000033.1"/>
</dbReference>
<proteinExistence type="predicted"/>
<dbReference type="Pfam" id="PF13704">
    <property type="entry name" value="Glyco_tranf_2_4"/>
    <property type="match status" value="1"/>
</dbReference>
<protein>
    <recommendedName>
        <fullName evidence="3">Glycosyl transferase family 2</fullName>
    </recommendedName>
</protein>
<dbReference type="STRING" id="481446.NIT7645_00819"/>
<evidence type="ECO:0008006" key="3">
    <source>
        <dbReference type="Google" id="ProtNLM"/>
    </source>
</evidence>
<organism evidence="1 2">
    <name type="scientific">Phaeobacter italicus</name>
    <dbReference type="NCBI Taxonomy" id="481446"/>
    <lineage>
        <taxon>Bacteria</taxon>
        <taxon>Pseudomonadati</taxon>
        <taxon>Pseudomonadota</taxon>
        <taxon>Alphaproteobacteria</taxon>
        <taxon>Rhodobacterales</taxon>
        <taxon>Roseobacteraceae</taxon>
        <taxon>Phaeobacter</taxon>
    </lineage>
</organism>
<dbReference type="EMBL" id="CVRL01000033">
    <property type="protein sequence ID" value="CRL11554.1"/>
    <property type="molecule type" value="Genomic_DNA"/>
</dbReference>
<accession>A0A0H5D3E6</accession>
<keyword evidence="2" id="KW-1185">Reference proteome</keyword>
<evidence type="ECO:0000313" key="1">
    <source>
        <dbReference type="EMBL" id="CRL11554.1"/>
    </source>
</evidence>
<sequence>MTPEKRTTWGIVSTIKADARTVLTFAAYHLDLGAHRVHIYLDEPNDETFVHLKAHPKVRVTTCDDTYWRKRKRARPAMHQVRQTMNATHAYRRIQTDWVAHIDADEFIWPMPDVGAPKVVDILTSLPPGTTTLRLRPLEALAGRQEHYKSMVPPGPERENEVRAIYPEFGSFLKGGFLSHTAGKLFARTGLQDVQFRIHNLLRDGEKVPGEAITSALQLCHRHATSWDHWQSTYRFRLERGSYRPGLSAGFPRAMGGLSAHELLSMVEEEHGQDGLRRLFAEINAEHPRVFSELQSRNMVHHCQLDLDAKRQRHFPQFD</sequence>
<reference evidence="2" key="1">
    <citation type="submission" date="2015-05" db="EMBL/GenBank/DDBJ databases">
        <authorList>
            <person name="Rodrigo-Torres Lidia"/>
            <person name="Arahal R.David."/>
        </authorList>
    </citation>
    <scope>NUCLEOTIDE SEQUENCE [LARGE SCALE GENOMIC DNA]</scope>
    <source>
        <strain evidence="2">CECT 7321</strain>
    </source>
</reference>